<reference evidence="12 13" key="1">
    <citation type="journal article" date="2011" name="Stand. Genomic Sci.">
        <title>Complete genome sequence of the thermophilic sulfur-reducer Hippea maritima type strain (MH(2)).</title>
        <authorList>
            <person name="Huntemann M."/>
            <person name="Lu M."/>
            <person name="Nolan M."/>
            <person name="Lapidus A."/>
            <person name="Lucas S."/>
            <person name="Hammon N."/>
            <person name="Deshpande S."/>
            <person name="Cheng J.F."/>
            <person name="Tapia R."/>
            <person name="Han C."/>
            <person name="Goodwin L."/>
            <person name="Pitluck S."/>
            <person name="Liolios K."/>
            <person name="Pagani I."/>
            <person name="Ivanova N."/>
            <person name="Ovchinikova G."/>
            <person name="Pati A."/>
            <person name="Chen A."/>
            <person name="Palaniappan K."/>
            <person name="Land M."/>
            <person name="Hauser L."/>
            <person name="Jeffries C.D."/>
            <person name="Detter J.C."/>
            <person name="Brambilla E.M."/>
            <person name="Rohde M."/>
            <person name="Spring S."/>
            <person name="Goker M."/>
            <person name="Woyke T."/>
            <person name="Bristow J."/>
            <person name="Eisen J.A."/>
            <person name="Markowitz V."/>
            <person name="Hugenholtz P."/>
            <person name="Kyrpides N.C."/>
            <person name="Klenk H.P."/>
            <person name="Mavromatis K."/>
        </authorList>
    </citation>
    <scope>NUCLEOTIDE SEQUENCE [LARGE SCALE GENOMIC DNA]</scope>
    <source>
        <strain evidence="13">ATCC 700847 / DSM 10411 / MH2</strain>
    </source>
</reference>
<dbReference type="InterPro" id="IPR004723">
    <property type="entry name" value="AONS_Archaea/Proteobacteria"/>
</dbReference>
<comment type="cofactor">
    <cofactor evidence="1 9 10">
        <name>pyridoxal 5'-phosphate</name>
        <dbReference type="ChEBI" id="CHEBI:597326"/>
    </cofactor>
</comment>
<dbReference type="Pfam" id="PF00155">
    <property type="entry name" value="Aminotran_1_2"/>
    <property type="match status" value="1"/>
</dbReference>
<dbReference type="HOGENOM" id="CLU_015846_11_2_7"/>
<organism evidence="12 13">
    <name type="scientific">Hippea maritima (strain ATCC 700847 / DSM 10411 / MH2)</name>
    <dbReference type="NCBI Taxonomy" id="760142"/>
    <lineage>
        <taxon>Bacteria</taxon>
        <taxon>Pseudomonadati</taxon>
        <taxon>Campylobacterota</taxon>
        <taxon>Desulfurellia</taxon>
        <taxon>Desulfurellales</taxon>
        <taxon>Hippeaceae</taxon>
        <taxon>Hippea</taxon>
    </lineage>
</organism>
<dbReference type="InterPro" id="IPR015424">
    <property type="entry name" value="PyrdxlP-dep_Trfase"/>
</dbReference>
<proteinExistence type="inferred from homology"/>
<dbReference type="eggNOG" id="COG0156">
    <property type="taxonomic scope" value="Bacteria"/>
</dbReference>
<protein>
    <recommendedName>
        <fullName evidence="10">8-amino-7-ketopelargonate synthase</fullName>
        <ecNumber evidence="10">2.3.1.47</ecNumber>
    </recommendedName>
</protein>
<feature type="modified residue" description="N6-(pyridoxal phosphate)lysine" evidence="9">
    <location>
        <position position="237"/>
    </location>
</feature>
<sequence>MSYESFFENKLKELKKDNLLRSIPQIDAGAEKYITINAKKCLNLSSNNYLGLSKNKRLIEKAKEGISIFGCSSSASRIVTGNYSLYDELELEIANFKGYQKCIVFGCGYVTNVSVIPALCDKEWTIFSDKLNHASIIDGARLSLAKHIRYKHNDIDHLEKLIKKCQTPKKLIVTDTVFSMDGDIANLRQIAAIADKYGALVMVDEAHATGIFGHGRGVVHELGLVKQIHINMGTFSKALGSYGAYVCSSKLIIDYLINKARGFIYSTSLPPSVIASNLEALKLIKKNDKLSKRLLSMSEKLRKSLKAMGYDILNSQSQIIPVIIPNREKLFRLRNFLISNGIYAPAIRLPTVPKNTDRLRISLRADITDNELDKIIEVFGQMRQYL</sequence>
<dbReference type="Gene3D" id="3.40.640.10">
    <property type="entry name" value="Type I PLP-dependent aspartate aminotransferase-like (Major domain)"/>
    <property type="match status" value="1"/>
</dbReference>
<dbReference type="CDD" id="cd06454">
    <property type="entry name" value="KBL_like"/>
    <property type="match status" value="1"/>
</dbReference>
<evidence type="ECO:0000313" key="13">
    <source>
        <dbReference type="Proteomes" id="UP000008139"/>
    </source>
</evidence>
<evidence type="ECO:0000256" key="5">
    <source>
        <dbReference type="ARBA" id="ARBA00022679"/>
    </source>
</evidence>
<comment type="similarity">
    <text evidence="3 10">Belongs to the class-II pyridoxal-phosphate-dependent aminotransferase family. BioF subfamily.</text>
</comment>
<comment type="catalytic activity">
    <reaction evidence="8 10">
        <text>6-carboxyhexanoyl-[ACP] + L-alanine + H(+) = (8S)-8-amino-7-oxononanoate + holo-[ACP] + CO2</text>
        <dbReference type="Rhea" id="RHEA:42288"/>
        <dbReference type="Rhea" id="RHEA-COMP:9685"/>
        <dbReference type="Rhea" id="RHEA-COMP:9955"/>
        <dbReference type="ChEBI" id="CHEBI:15378"/>
        <dbReference type="ChEBI" id="CHEBI:16526"/>
        <dbReference type="ChEBI" id="CHEBI:57972"/>
        <dbReference type="ChEBI" id="CHEBI:64479"/>
        <dbReference type="ChEBI" id="CHEBI:78846"/>
        <dbReference type="ChEBI" id="CHEBI:149468"/>
        <dbReference type="EC" id="2.3.1.47"/>
    </reaction>
</comment>
<dbReference type="Proteomes" id="UP000008139">
    <property type="component" value="Chromosome"/>
</dbReference>
<evidence type="ECO:0000313" key="12">
    <source>
        <dbReference type="EMBL" id="AEA33382.1"/>
    </source>
</evidence>
<dbReference type="GO" id="GO:0008710">
    <property type="term" value="F:8-amino-7-oxononanoate synthase activity"/>
    <property type="evidence" value="ECO:0007669"/>
    <property type="project" value="UniProtKB-UniRule"/>
</dbReference>
<dbReference type="GO" id="GO:0009102">
    <property type="term" value="P:biotin biosynthetic process"/>
    <property type="evidence" value="ECO:0007669"/>
    <property type="project" value="UniProtKB-UniRule"/>
</dbReference>
<dbReference type="KEGG" id="hmr:Hipma_0410"/>
<dbReference type="InterPro" id="IPR050087">
    <property type="entry name" value="AON_synthase_class-II"/>
</dbReference>
<reference evidence="13" key="2">
    <citation type="submission" date="2011-03" db="EMBL/GenBank/DDBJ databases">
        <title>The complete genome of Hippea maritima DSM 10411.</title>
        <authorList>
            <consortium name="US DOE Joint Genome Institute (JGI-PGF)"/>
            <person name="Lucas S."/>
            <person name="Copeland A."/>
            <person name="Lapidus A."/>
            <person name="Bruce D."/>
            <person name="Goodwin L."/>
            <person name="Pitluck S."/>
            <person name="Peters L."/>
            <person name="Kyrpides N."/>
            <person name="Mavromatis K."/>
            <person name="Pagani I."/>
            <person name="Ivanova N."/>
            <person name="Mikhailova N."/>
            <person name="Lu M."/>
            <person name="Detter J.C."/>
            <person name="Tapia R."/>
            <person name="Han C."/>
            <person name="Land M."/>
            <person name="Hauser L."/>
            <person name="Markowitz V."/>
            <person name="Cheng J.-F."/>
            <person name="Hugenholtz P."/>
            <person name="Woyke T."/>
            <person name="Wu D."/>
            <person name="Spring S."/>
            <person name="Schroeder M."/>
            <person name="Brambilla E."/>
            <person name="Klenk H.-P."/>
            <person name="Eisen J.A."/>
        </authorList>
    </citation>
    <scope>NUCLEOTIDE SEQUENCE [LARGE SCALE GENOMIC DNA]</scope>
    <source>
        <strain evidence="13">ATCC 700847 / DSM 10411 / MH2</strain>
    </source>
</reference>
<dbReference type="InterPro" id="IPR004839">
    <property type="entry name" value="Aminotransferase_I/II_large"/>
</dbReference>
<evidence type="ECO:0000256" key="3">
    <source>
        <dbReference type="ARBA" id="ARBA00010008"/>
    </source>
</evidence>
<keyword evidence="5 10" id="KW-0808">Transferase</keyword>
<dbReference type="OrthoDB" id="9807157at2"/>
<dbReference type="STRING" id="760142.Hipma_0410"/>
<keyword evidence="6" id="KW-0093">Biotin biosynthesis</keyword>
<evidence type="ECO:0000256" key="2">
    <source>
        <dbReference type="ARBA" id="ARBA00004746"/>
    </source>
</evidence>
<dbReference type="InterPro" id="IPR001917">
    <property type="entry name" value="Aminotrans_II_pyridoxalP_BS"/>
</dbReference>
<keyword evidence="12" id="KW-0012">Acyltransferase</keyword>
<dbReference type="RefSeq" id="WP_013681423.1">
    <property type="nucleotide sequence ID" value="NC_015318.1"/>
</dbReference>
<name>F2LTY3_HIPMA</name>
<evidence type="ECO:0000256" key="8">
    <source>
        <dbReference type="ARBA" id="ARBA00047715"/>
    </source>
</evidence>
<dbReference type="NCBIfam" id="TIGR00858">
    <property type="entry name" value="bioF"/>
    <property type="match status" value="1"/>
</dbReference>
<dbReference type="AlphaFoldDB" id="F2LTY3"/>
<evidence type="ECO:0000256" key="6">
    <source>
        <dbReference type="ARBA" id="ARBA00022756"/>
    </source>
</evidence>
<dbReference type="Gene3D" id="3.90.1150.10">
    <property type="entry name" value="Aspartate Aminotransferase, domain 1"/>
    <property type="match status" value="1"/>
</dbReference>
<keyword evidence="7 9" id="KW-0663">Pyridoxal phosphate</keyword>
<dbReference type="InterPro" id="IPR015422">
    <property type="entry name" value="PyrdxlP-dep_Trfase_small"/>
</dbReference>
<dbReference type="PANTHER" id="PTHR13693:SF77">
    <property type="entry name" value="8-AMINO-7-OXONONANOATE SYNTHASE"/>
    <property type="match status" value="1"/>
</dbReference>
<dbReference type="InterPro" id="IPR015421">
    <property type="entry name" value="PyrdxlP-dep_Trfase_major"/>
</dbReference>
<gene>
    <name evidence="12" type="ordered locus">Hipma_0410</name>
</gene>
<comment type="pathway">
    <text evidence="2 10">Cofactor biosynthesis; biotin biosynthesis.</text>
</comment>
<keyword evidence="13" id="KW-1185">Reference proteome</keyword>
<dbReference type="InParanoid" id="F2LTY3"/>
<comment type="subunit">
    <text evidence="4 10">Homodimer.</text>
</comment>
<dbReference type="EMBL" id="CP002606">
    <property type="protein sequence ID" value="AEA33382.1"/>
    <property type="molecule type" value="Genomic_DNA"/>
</dbReference>
<dbReference type="EC" id="2.3.1.47" evidence="10"/>
<dbReference type="UniPathway" id="UPA00078"/>
<feature type="domain" description="Aminotransferase class I/classII large" evidence="11">
    <location>
        <begin position="40"/>
        <end position="378"/>
    </location>
</feature>
<evidence type="ECO:0000256" key="10">
    <source>
        <dbReference type="RuleBase" id="RU003693"/>
    </source>
</evidence>
<evidence type="ECO:0000256" key="1">
    <source>
        <dbReference type="ARBA" id="ARBA00001933"/>
    </source>
</evidence>
<dbReference type="PROSITE" id="PS00599">
    <property type="entry name" value="AA_TRANSFER_CLASS_2"/>
    <property type="match status" value="1"/>
</dbReference>
<evidence type="ECO:0000256" key="4">
    <source>
        <dbReference type="ARBA" id="ARBA00011738"/>
    </source>
</evidence>
<dbReference type="SUPFAM" id="SSF53383">
    <property type="entry name" value="PLP-dependent transferases"/>
    <property type="match status" value="1"/>
</dbReference>
<comment type="function">
    <text evidence="10">Catalyzes the decarboxylative condensation of pimeloyl-[acyl-carrier protein] and L-alanine to produce 8-amino-7-oxononanoate (AON), [acyl-carrier protein], and carbon dioxide.</text>
</comment>
<evidence type="ECO:0000259" key="11">
    <source>
        <dbReference type="Pfam" id="PF00155"/>
    </source>
</evidence>
<dbReference type="GO" id="GO:0030170">
    <property type="term" value="F:pyridoxal phosphate binding"/>
    <property type="evidence" value="ECO:0007669"/>
    <property type="project" value="InterPro"/>
</dbReference>
<evidence type="ECO:0000256" key="7">
    <source>
        <dbReference type="ARBA" id="ARBA00022898"/>
    </source>
</evidence>
<accession>F2LTY3</accession>
<evidence type="ECO:0000256" key="9">
    <source>
        <dbReference type="PIRSR" id="PIRSR604723-51"/>
    </source>
</evidence>
<dbReference type="PANTHER" id="PTHR13693">
    <property type="entry name" value="CLASS II AMINOTRANSFERASE/8-AMINO-7-OXONONANOATE SYNTHASE"/>
    <property type="match status" value="1"/>
</dbReference>